<dbReference type="InterPro" id="IPR001608">
    <property type="entry name" value="Ala_racemase_N"/>
</dbReference>
<dbReference type="AlphaFoldDB" id="A0A381QM31"/>
<dbReference type="HAMAP" id="MF_01201">
    <property type="entry name" value="Ala_racemase"/>
    <property type="match status" value="1"/>
</dbReference>
<sequence length="359" mass="37959">VDLEAVAYNVAVFRDLVAPAEVCAVVKADGYGHGALPVAQAALGAGATWLAVALVEEAAALRGGGLDVPILLLSEPRQEEMAEVMMLGEVRPTVYTEAGIRAFAAVADPGAPVHLKVDTGMHRVGVRPAEALTTARLVQDLGLGLEGVFTHCSVADVPDDPFTDRQVRRFDLALDDLASAGIRPAIVHMANTAATVSRPDTRRNLVRVGIGVYGVEPSTEVRPHCAPLRLRQAMAIRSQVTHLQTVDAGEGVGYGHQWVSGTETRLATVPMGYADGLPRRWGLVGEALIGGRRRPLRGVVSMDALMVEVDDTVALGDEVILLGAQGDEMIGAAEVGEAIGLIPWEVLCSLSARPPRRYL</sequence>
<dbReference type="SUPFAM" id="SSF51419">
    <property type="entry name" value="PLP-binding barrel"/>
    <property type="match status" value="1"/>
</dbReference>
<dbReference type="Gene3D" id="3.20.20.10">
    <property type="entry name" value="Alanine racemase"/>
    <property type="match status" value="1"/>
</dbReference>
<comment type="cofactor">
    <cofactor evidence="1">
        <name>pyridoxal 5'-phosphate</name>
        <dbReference type="ChEBI" id="CHEBI:597326"/>
    </cofactor>
</comment>
<name>A0A381QM31_9ZZZZ</name>
<dbReference type="FunFam" id="3.20.20.10:FF:000002">
    <property type="entry name" value="Alanine racemase"/>
    <property type="match status" value="1"/>
</dbReference>
<proteinExistence type="inferred from homology"/>
<dbReference type="PRINTS" id="PR00992">
    <property type="entry name" value="ALARACEMASE"/>
</dbReference>
<dbReference type="PANTHER" id="PTHR30511:SF0">
    <property type="entry name" value="ALANINE RACEMASE, CATABOLIC-RELATED"/>
    <property type="match status" value="1"/>
</dbReference>
<feature type="domain" description="Alanine racemase C-terminal" evidence="4">
    <location>
        <begin position="233"/>
        <end position="359"/>
    </location>
</feature>
<dbReference type="NCBIfam" id="TIGR00492">
    <property type="entry name" value="alr"/>
    <property type="match status" value="1"/>
</dbReference>
<evidence type="ECO:0000256" key="2">
    <source>
        <dbReference type="ARBA" id="ARBA00022898"/>
    </source>
</evidence>
<dbReference type="Pfam" id="PF00842">
    <property type="entry name" value="Ala_racemase_C"/>
    <property type="match status" value="1"/>
</dbReference>
<dbReference type="GO" id="GO:0030632">
    <property type="term" value="P:D-alanine biosynthetic process"/>
    <property type="evidence" value="ECO:0007669"/>
    <property type="project" value="TreeGrafter"/>
</dbReference>
<dbReference type="PANTHER" id="PTHR30511">
    <property type="entry name" value="ALANINE RACEMASE"/>
    <property type="match status" value="1"/>
</dbReference>
<reference evidence="5" key="1">
    <citation type="submission" date="2018-05" db="EMBL/GenBank/DDBJ databases">
        <authorList>
            <person name="Lanie J.A."/>
            <person name="Ng W.-L."/>
            <person name="Kazmierczak K.M."/>
            <person name="Andrzejewski T.M."/>
            <person name="Davidsen T.M."/>
            <person name="Wayne K.J."/>
            <person name="Tettelin H."/>
            <person name="Glass J.I."/>
            <person name="Rusch D."/>
            <person name="Podicherti R."/>
            <person name="Tsui H.-C.T."/>
            <person name="Winkler M.E."/>
        </authorList>
    </citation>
    <scope>NUCLEOTIDE SEQUENCE</scope>
</reference>
<gene>
    <name evidence="5" type="ORF">METZ01_LOCUS32964</name>
</gene>
<dbReference type="GO" id="GO:0005829">
    <property type="term" value="C:cytosol"/>
    <property type="evidence" value="ECO:0007669"/>
    <property type="project" value="TreeGrafter"/>
</dbReference>
<keyword evidence="3" id="KW-0413">Isomerase</keyword>
<dbReference type="SMART" id="SM01005">
    <property type="entry name" value="Ala_racemase_C"/>
    <property type="match status" value="1"/>
</dbReference>
<dbReference type="Gene3D" id="2.40.37.10">
    <property type="entry name" value="Lyase, Ornithine Decarboxylase, Chain A, domain 1"/>
    <property type="match status" value="1"/>
</dbReference>
<dbReference type="GO" id="GO:0008784">
    <property type="term" value="F:alanine racemase activity"/>
    <property type="evidence" value="ECO:0007669"/>
    <property type="project" value="InterPro"/>
</dbReference>
<dbReference type="InterPro" id="IPR020622">
    <property type="entry name" value="Ala_racemase_pyridoxalP-BS"/>
</dbReference>
<dbReference type="CDD" id="cd00430">
    <property type="entry name" value="PLPDE_III_AR"/>
    <property type="match status" value="1"/>
</dbReference>
<feature type="non-terminal residue" evidence="5">
    <location>
        <position position="1"/>
    </location>
</feature>
<organism evidence="5">
    <name type="scientific">marine metagenome</name>
    <dbReference type="NCBI Taxonomy" id="408172"/>
    <lineage>
        <taxon>unclassified sequences</taxon>
        <taxon>metagenomes</taxon>
        <taxon>ecological metagenomes</taxon>
    </lineage>
</organism>
<dbReference type="GO" id="GO:0030170">
    <property type="term" value="F:pyridoxal phosphate binding"/>
    <property type="evidence" value="ECO:0007669"/>
    <property type="project" value="TreeGrafter"/>
</dbReference>
<keyword evidence="2" id="KW-0663">Pyridoxal phosphate</keyword>
<dbReference type="InterPro" id="IPR009006">
    <property type="entry name" value="Ala_racemase/Decarboxylase_C"/>
</dbReference>
<evidence type="ECO:0000256" key="3">
    <source>
        <dbReference type="ARBA" id="ARBA00023235"/>
    </source>
</evidence>
<dbReference type="SUPFAM" id="SSF50621">
    <property type="entry name" value="Alanine racemase C-terminal domain-like"/>
    <property type="match status" value="1"/>
</dbReference>
<evidence type="ECO:0000256" key="1">
    <source>
        <dbReference type="ARBA" id="ARBA00001933"/>
    </source>
</evidence>
<dbReference type="InterPro" id="IPR029066">
    <property type="entry name" value="PLP-binding_barrel"/>
</dbReference>
<dbReference type="InterPro" id="IPR011079">
    <property type="entry name" value="Ala_racemase_C"/>
</dbReference>
<dbReference type="PROSITE" id="PS00395">
    <property type="entry name" value="ALANINE_RACEMASE"/>
    <property type="match status" value="1"/>
</dbReference>
<dbReference type="Pfam" id="PF01168">
    <property type="entry name" value="Ala_racemase_N"/>
    <property type="match status" value="1"/>
</dbReference>
<dbReference type="EMBL" id="UINC01001414">
    <property type="protein sequence ID" value="SUZ80110.1"/>
    <property type="molecule type" value="Genomic_DNA"/>
</dbReference>
<dbReference type="InterPro" id="IPR000821">
    <property type="entry name" value="Ala_racemase"/>
</dbReference>
<protein>
    <recommendedName>
        <fullName evidence="4">Alanine racemase C-terminal domain-containing protein</fullName>
    </recommendedName>
</protein>
<accession>A0A381QM31</accession>
<evidence type="ECO:0000259" key="4">
    <source>
        <dbReference type="SMART" id="SM01005"/>
    </source>
</evidence>
<evidence type="ECO:0000313" key="5">
    <source>
        <dbReference type="EMBL" id="SUZ80110.1"/>
    </source>
</evidence>